<evidence type="ECO:0000256" key="7">
    <source>
        <dbReference type="HAMAP-Rule" id="MF_00599"/>
    </source>
</evidence>
<keyword evidence="5 7" id="KW-0472">Membrane</keyword>
<dbReference type="Pfam" id="PF04977">
    <property type="entry name" value="DivIC"/>
    <property type="match status" value="1"/>
</dbReference>
<evidence type="ECO:0000256" key="3">
    <source>
        <dbReference type="ARBA" id="ARBA00022692"/>
    </source>
</evidence>
<keyword evidence="2 7" id="KW-0132">Cell division</keyword>
<dbReference type="InterPro" id="IPR023081">
    <property type="entry name" value="Cell_div_FtsB"/>
</dbReference>
<keyword evidence="1 7" id="KW-1003">Cell membrane</keyword>
<organism evidence="8 9">
    <name type="scientific">SAR92 clade bacterium</name>
    <dbReference type="NCBI Taxonomy" id="2315479"/>
    <lineage>
        <taxon>Bacteria</taxon>
        <taxon>Pseudomonadati</taxon>
        <taxon>Pseudomonadota</taxon>
        <taxon>Gammaproteobacteria</taxon>
        <taxon>Cellvibrionales</taxon>
        <taxon>Porticoccaceae</taxon>
        <taxon>SAR92 clade</taxon>
    </lineage>
</organism>
<dbReference type="GO" id="GO:0032153">
    <property type="term" value="C:cell division site"/>
    <property type="evidence" value="ECO:0007669"/>
    <property type="project" value="UniProtKB-UniRule"/>
</dbReference>
<evidence type="ECO:0000256" key="5">
    <source>
        <dbReference type="ARBA" id="ARBA00023136"/>
    </source>
</evidence>
<dbReference type="PANTHER" id="PTHR37485">
    <property type="entry name" value="CELL DIVISION PROTEIN FTSB"/>
    <property type="match status" value="1"/>
</dbReference>
<proteinExistence type="inferred from homology"/>
<dbReference type="GO" id="GO:0005886">
    <property type="term" value="C:plasma membrane"/>
    <property type="evidence" value="ECO:0007669"/>
    <property type="project" value="UniProtKB-SubCell"/>
</dbReference>
<dbReference type="GO" id="GO:0043093">
    <property type="term" value="P:FtsZ-dependent cytokinesis"/>
    <property type="evidence" value="ECO:0007669"/>
    <property type="project" value="UniProtKB-UniRule"/>
</dbReference>
<dbReference type="Proteomes" id="UP000318148">
    <property type="component" value="Unassembled WGS sequence"/>
</dbReference>
<evidence type="ECO:0000256" key="4">
    <source>
        <dbReference type="ARBA" id="ARBA00022989"/>
    </source>
</evidence>
<comment type="subcellular location">
    <subcellularLocation>
        <location evidence="7">Cell inner membrane</location>
        <topology evidence="7">Single-pass type II membrane protein</topology>
    </subcellularLocation>
    <text evidence="7">Localizes to the division septum.</text>
</comment>
<feature type="topological domain" description="Cytoplasmic" evidence="7">
    <location>
        <begin position="1"/>
        <end position="3"/>
    </location>
</feature>
<evidence type="ECO:0000256" key="2">
    <source>
        <dbReference type="ARBA" id="ARBA00022618"/>
    </source>
</evidence>
<dbReference type="PANTHER" id="PTHR37485:SF1">
    <property type="entry name" value="CELL DIVISION PROTEIN FTSB"/>
    <property type="match status" value="1"/>
</dbReference>
<evidence type="ECO:0000256" key="1">
    <source>
        <dbReference type="ARBA" id="ARBA00022475"/>
    </source>
</evidence>
<sequence>MRWLTVTLIVALILLQTRLWFGEGSVFEYSKLKNKLEFQKEHNEILESRNQLMVKDIQNLKNDGNGIEESARKELGMIKEGETFYLVTDGATVNGASESSKP</sequence>
<protein>
    <recommendedName>
        <fullName evidence="7">Cell division protein FtsB</fullName>
    </recommendedName>
</protein>
<evidence type="ECO:0000256" key="6">
    <source>
        <dbReference type="ARBA" id="ARBA00023306"/>
    </source>
</evidence>
<comment type="function">
    <text evidence="7">Essential cell division protein. May link together the upstream cell division proteins, which are predominantly cytoplasmic, with the downstream cell division proteins, which are predominantly periplasmic.</text>
</comment>
<dbReference type="HAMAP" id="MF_00599">
    <property type="entry name" value="FtsB"/>
    <property type="match status" value="1"/>
</dbReference>
<keyword evidence="3 7" id="KW-0812">Transmembrane</keyword>
<keyword evidence="7" id="KW-0997">Cell inner membrane</keyword>
<name>A0A520LKN0_9GAMM</name>
<dbReference type="EMBL" id="SHBO01000042">
    <property type="protein sequence ID" value="RZO05451.1"/>
    <property type="molecule type" value="Genomic_DNA"/>
</dbReference>
<accession>A0A520LKN0</accession>
<evidence type="ECO:0000313" key="9">
    <source>
        <dbReference type="Proteomes" id="UP000318148"/>
    </source>
</evidence>
<dbReference type="AlphaFoldDB" id="A0A520LKN0"/>
<dbReference type="InterPro" id="IPR007060">
    <property type="entry name" value="FtsL/DivIC"/>
</dbReference>
<keyword evidence="4 7" id="KW-1133">Transmembrane helix</keyword>
<keyword evidence="6 7" id="KW-0131">Cell cycle</keyword>
<feature type="coiled-coil region" evidence="7">
    <location>
        <begin position="29"/>
        <end position="63"/>
    </location>
</feature>
<feature type="topological domain" description="Periplasmic" evidence="7">
    <location>
        <begin position="22"/>
        <end position="102"/>
    </location>
</feature>
<comment type="subunit">
    <text evidence="7">Part of a complex composed of FtsB, FtsL and FtsQ.</text>
</comment>
<keyword evidence="7" id="KW-0175">Coiled coil</keyword>
<comment type="caution">
    <text evidence="8">The sequence shown here is derived from an EMBL/GenBank/DDBJ whole genome shotgun (WGS) entry which is preliminary data.</text>
</comment>
<reference evidence="8 9" key="1">
    <citation type="submission" date="2019-02" db="EMBL/GenBank/DDBJ databases">
        <title>Prokaryotic population dynamics and viral predation in marine succession experiment using metagenomics: the confinement effect.</title>
        <authorList>
            <person name="Haro-Moreno J.M."/>
            <person name="Rodriguez-Valera F."/>
            <person name="Lopez-Perez M."/>
        </authorList>
    </citation>
    <scope>NUCLEOTIDE SEQUENCE [LARGE SCALE GENOMIC DNA]</scope>
    <source>
        <strain evidence="8">MED-G169</strain>
    </source>
</reference>
<dbReference type="GO" id="GO:0030428">
    <property type="term" value="C:cell septum"/>
    <property type="evidence" value="ECO:0007669"/>
    <property type="project" value="TreeGrafter"/>
</dbReference>
<evidence type="ECO:0000313" key="8">
    <source>
        <dbReference type="EMBL" id="RZO05451.1"/>
    </source>
</evidence>
<comment type="similarity">
    <text evidence="7">Belongs to the FtsB family.</text>
</comment>
<gene>
    <name evidence="7" type="primary">ftsB</name>
    <name evidence="8" type="ORF">EVB02_03405</name>
</gene>